<dbReference type="OMA" id="QEWATIA"/>
<keyword evidence="11" id="KW-1071">Ligand-gated ion channel</keyword>
<dbReference type="KEGG" id="spu:105443754"/>
<dbReference type="Proteomes" id="UP000007110">
    <property type="component" value="Unassembled WGS sequence"/>
</dbReference>
<organism evidence="17 18">
    <name type="scientific">Strongylocentrotus purpuratus</name>
    <name type="common">Purple sea urchin</name>
    <dbReference type="NCBI Taxonomy" id="7668"/>
    <lineage>
        <taxon>Eukaryota</taxon>
        <taxon>Metazoa</taxon>
        <taxon>Echinodermata</taxon>
        <taxon>Eleutherozoa</taxon>
        <taxon>Echinozoa</taxon>
        <taxon>Echinoidea</taxon>
        <taxon>Euechinoidea</taxon>
        <taxon>Echinacea</taxon>
        <taxon>Camarodonta</taxon>
        <taxon>Echinidea</taxon>
        <taxon>Strongylocentrotidae</taxon>
        <taxon>Strongylocentrotus</taxon>
    </lineage>
</organism>
<dbReference type="PANTHER" id="PTHR18945">
    <property type="entry name" value="NEUROTRANSMITTER GATED ION CHANNEL"/>
    <property type="match status" value="1"/>
</dbReference>
<keyword evidence="12 14" id="KW-0407">Ion channel</keyword>
<dbReference type="InParanoid" id="A0A7M7NUM5"/>
<dbReference type="CDD" id="cd19051">
    <property type="entry name" value="LGIC_TM_cation"/>
    <property type="match status" value="1"/>
</dbReference>
<comment type="similarity">
    <text evidence="14">Belongs to the ligand-gated ion channel (TC 1.A.9) family.</text>
</comment>
<dbReference type="Pfam" id="PF02931">
    <property type="entry name" value="Neur_chan_LBD"/>
    <property type="match status" value="1"/>
</dbReference>
<evidence type="ECO:0000256" key="8">
    <source>
        <dbReference type="ARBA" id="ARBA00023157"/>
    </source>
</evidence>
<dbReference type="SUPFAM" id="SSF63712">
    <property type="entry name" value="Nicotinic receptor ligand binding domain-like"/>
    <property type="match status" value="1"/>
</dbReference>
<dbReference type="AlphaFoldDB" id="A0A7M7NUM5"/>
<dbReference type="OrthoDB" id="9997941at2759"/>
<dbReference type="GeneID" id="105443754"/>
<keyword evidence="3 14" id="KW-0812">Transmembrane</keyword>
<evidence type="ECO:0000256" key="6">
    <source>
        <dbReference type="ARBA" id="ARBA00023065"/>
    </source>
</evidence>
<dbReference type="GO" id="GO:0042391">
    <property type="term" value="P:regulation of membrane potential"/>
    <property type="evidence" value="ECO:0000318"/>
    <property type="project" value="GO_Central"/>
</dbReference>
<dbReference type="InterPro" id="IPR038050">
    <property type="entry name" value="Neuro_actylchol_rec"/>
</dbReference>
<evidence type="ECO:0000256" key="11">
    <source>
        <dbReference type="ARBA" id="ARBA00023286"/>
    </source>
</evidence>
<dbReference type="PRINTS" id="PR00254">
    <property type="entry name" value="NICOTINICR"/>
</dbReference>
<dbReference type="GO" id="GO:1904315">
    <property type="term" value="F:transmitter-gated monoatomic ion channel activity involved in regulation of postsynaptic membrane potential"/>
    <property type="evidence" value="ECO:0000318"/>
    <property type="project" value="GO_Central"/>
</dbReference>
<dbReference type="FunFam" id="2.70.170.10:FF:000028">
    <property type="entry name" value="AcetylCholine Receptor"/>
    <property type="match status" value="1"/>
</dbReference>
<dbReference type="GO" id="GO:0005886">
    <property type="term" value="C:plasma membrane"/>
    <property type="evidence" value="ECO:0000318"/>
    <property type="project" value="GO_Central"/>
</dbReference>
<dbReference type="GO" id="GO:0005892">
    <property type="term" value="C:acetylcholine-gated channel complex"/>
    <property type="evidence" value="ECO:0000318"/>
    <property type="project" value="GO_Central"/>
</dbReference>
<dbReference type="EnsemblMetazoa" id="XM_030985893">
    <property type="protein sequence ID" value="XP_030841753"/>
    <property type="gene ID" value="LOC105443754"/>
</dbReference>
<keyword evidence="10" id="KW-0325">Glycoprotein</keyword>
<evidence type="ECO:0000259" key="15">
    <source>
        <dbReference type="Pfam" id="PF02931"/>
    </source>
</evidence>
<dbReference type="GO" id="GO:0022848">
    <property type="term" value="F:acetylcholine-gated monoatomic cation-selective channel activity"/>
    <property type="evidence" value="ECO:0007669"/>
    <property type="project" value="InterPro"/>
</dbReference>
<dbReference type="InterPro" id="IPR036719">
    <property type="entry name" value="Neuro-gated_channel_TM_sf"/>
</dbReference>
<dbReference type="GO" id="GO:0034220">
    <property type="term" value="P:monoatomic ion transmembrane transport"/>
    <property type="evidence" value="ECO:0000318"/>
    <property type="project" value="GO_Central"/>
</dbReference>
<evidence type="ECO:0000256" key="1">
    <source>
        <dbReference type="ARBA" id="ARBA00022448"/>
    </source>
</evidence>
<sequence>MSTYDPQVRPVKNISTIVHVDFILFFNQVLDMDERVQMLTSATWLTIMWHDEYLMWDPADYGGVKKIKVQSNSIWLPDLFYYNSALVQHQPFLKGTIIKAKYNGEIMWAAPVNFKGHCKINVRYFPFDKQSCEMKFGPWQHDGTELVITGQGDTSVFISNGEWDMKGLTWVNNVEYYPDDPGVPYTDVTFTVYFQRRSQFYVFNLLVPASIITLMASMAFLLPPTSQGKVTLGVTFLLSKTVFLMIVAESMPPTNEVPILGEYFAVLMILVSLSLVLNVIVVSVYNCGNCGDPLPHWVRVVALHVLAPIVRVKVESKRFPPSRAARHASGRPSAGHRVTAKLREKAYEKVPLKEKSLNNHSQQYTVGDPYSMHNGGGMEKENSHGGMYAGHFQKIAGELRRMNDILITITTEALSVDKKTSTKEKAIQKEWLQIAKVLDRVFLTLYLLGNAMTVTYLLVTIHQTSSILEDIQHAQDNNLEAHYNSA</sequence>
<keyword evidence="8" id="KW-1015">Disulfide bond</keyword>
<evidence type="ECO:0000256" key="10">
    <source>
        <dbReference type="ARBA" id="ARBA00023180"/>
    </source>
</evidence>
<keyword evidence="2" id="KW-1003">Cell membrane</keyword>
<evidence type="ECO:0000256" key="7">
    <source>
        <dbReference type="ARBA" id="ARBA00023136"/>
    </source>
</evidence>
<reference evidence="17" key="2">
    <citation type="submission" date="2021-01" db="UniProtKB">
        <authorList>
            <consortium name="EnsemblMetazoa"/>
        </authorList>
    </citation>
    <scope>IDENTIFICATION</scope>
</reference>
<feature type="transmembrane region" description="Helical" evidence="14">
    <location>
        <begin position="260"/>
        <end position="285"/>
    </location>
</feature>
<evidence type="ECO:0000256" key="14">
    <source>
        <dbReference type="RuleBase" id="RU000687"/>
    </source>
</evidence>
<dbReference type="InterPro" id="IPR002394">
    <property type="entry name" value="Nicotinic_acetylcholine_rcpt"/>
</dbReference>
<evidence type="ECO:0000256" key="13">
    <source>
        <dbReference type="ARBA" id="ARBA00034099"/>
    </source>
</evidence>
<evidence type="ECO:0000256" key="5">
    <source>
        <dbReference type="ARBA" id="ARBA00023018"/>
    </source>
</evidence>
<keyword evidence="4 14" id="KW-1133">Transmembrane helix</keyword>
<evidence type="ECO:0000259" key="16">
    <source>
        <dbReference type="Pfam" id="PF02932"/>
    </source>
</evidence>
<dbReference type="GO" id="GO:0043005">
    <property type="term" value="C:neuron projection"/>
    <property type="evidence" value="ECO:0000318"/>
    <property type="project" value="GO_Central"/>
</dbReference>
<dbReference type="InterPro" id="IPR006029">
    <property type="entry name" value="Neurotrans-gated_channel_TM"/>
</dbReference>
<dbReference type="Pfam" id="PF02932">
    <property type="entry name" value="Neur_chan_memb"/>
    <property type="match status" value="1"/>
</dbReference>
<feature type="domain" description="Neurotransmitter-gated ion-channel ligand-binding" evidence="15">
    <location>
        <begin position="2"/>
        <end position="197"/>
    </location>
</feature>
<keyword evidence="9" id="KW-0675">Receptor</keyword>
<dbReference type="Gene3D" id="2.70.170.10">
    <property type="entry name" value="Neurotransmitter-gated ion-channel ligand-binding domain"/>
    <property type="match status" value="1"/>
</dbReference>
<dbReference type="InterPro" id="IPR006202">
    <property type="entry name" value="Neur_chan_lig-bd"/>
</dbReference>
<evidence type="ECO:0000256" key="4">
    <source>
        <dbReference type="ARBA" id="ARBA00022989"/>
    </source>
</evidence>
<accession>A0A7M7NUM5</accession>
<dbReference type="Gene3D" id="1.20.58.390">
    <property type="entry name" value="Neurotransmitter-gated ion-channel transmembrane domain"/>
    <property type="match status" value="1"/>
</dbReference>
<dbReference type="SUPFAM" id="SSF90112">
    <property type="entry name" value="Neurotransmitter-gated ion-channel transmembrane pore"/>
    <property type="match status" value="1"/>
</dbReference>
<feature type="domain" description="Neurotransmitter-gated ion-channel transmembrane" evidence="16">
    <location>
        <begin position="205"/>
        <end position="448"/>
    </location>
</feature>
<reference evidence="18" key="1">
    <citation type="submission" date="2015-02" db="EMBL/GenBank/DDBJ databases">
        <title>Genome sequencing for Strongylocentrotus purpuratus.</title>
        <authorList>
            <person name="Murali S."/>
            <person name="Liu Y."/>
            <person name="Vee V."/>
            <person name="English A."/>
            <person name="Wang M."/>
            <person name="Skinner E."/>
            <person name="Han Y."/>
            <person name="Muzny D.M."/>
            <person name="Worley K.C."/>
            <person name="Gibbs R.A."/>
        </authorList>
    </citation>
    <scope>NUCLEOTIDE SEQUENCE</scope>
</reference>
<dbReference type="GO" id="GO:0045211">
    <property type="term" value="C:postsynaptic membrane"/>
    <property type="evidence" value="ECO:0007669"/>
    <property type="project" value="InterPro"/>
</dbReference>
<name>A0A7M7NUM5_STRPU</name>
<evidence type="ECO:0000313" key="17">
    <source>
        <dbReference type="EnsemblMetazoa" id="XP_030841754"/>
    </source>
</evidence>
<dbReference type="GO" id="GO:0005231">
    <property type="term" value="F:excitatory extracellular ligand-gated monoatomic ion channel activity"/>
    <property type="evidence" value="ECO:0000318"/>
    <property type="project" value="GO_Central"/>
</dbReference>
<dbReference type="GO" id="GO:0045202">
    <property type="term" value="C:synapse"/>
    <property type="evidence" value="ECO:0000318"/>
    <property type="project" value="GO_Central"/>
</dbReference>
<dbReference type="PROSITE" id="PS00236">
    <property type="entry name" value="NEUROTR_ION_CHANNEL"/>
    <property type="match status" value="1"/>
</dbReference>
<keyword evidence="5" id="KW-0770">Synapse</keyword>
<evidence type="ECO:0000256" key="12">
    <source>
        <dbReference type="ARBA" id="ARBA00023303"/>
    </source>
</evidence>
<dbReference type="InterPro" id="IPR036734">
    <property type="entry name" value="Neur_chan_lig-bd_sf"/>
</dbReference>
<protein>
    <submittedName>
        <fullName evidence="17">Uncharacterized protein</fullName>
    </submittedName>
</protein>
<dbReference type="RefSeq" id="XP_030841754.1">
    <property type="nucleotide sequence ID" value="XM_030985894.1"/>
</dbReference>
<dbReference type="RefSeq" id="XP_030841753.1">
    <property type="nucleotide sequence ID" value="XM_030985893.1"/>
</dbReference>
<dbReference type="FunFam" id="1.20.58.390:FF:000043">
    <property type="entry name" value="AcetylCholine Receptor"/>
    <property type="match status" value="1"/>
</dbReference>
<dbReference type="EnsemblMetazoa" id="XM_030985894">
    <property type="protein sequence ID" value="XP_030841754"/>
    <property type="gene ID" value="LOC105443754"/>
</dbReference>
<dbReference type="InterPro" id="IPR018000">
    <property type="entry name" value="Neurotransmitter_ion_chnl_CS"/>
</dbReference>
<evidence type="ECO:0000256" key="9">
    <source>
        <dbReference type="ARBA" id="ARBA00023170"/>
    </source>
</evidence>
<keyword evidence="18" id="KW-1185">Reference proteome</keyword>
<keyword evidence="7 14" id="KW-0472">Membrane</keyword>
<comment type="caution">
    <text evidence="14">Lacks conserved residue(s) required for the propagation of feature annotation.</text>
</comment>
<dbReference type="GO" id="GO:0004888">
    <property type="term" value="F:transmembrane signaling receptor activity"/>
    <property type="evidence" value="ECO:0007669"/>
    <property type="project" value="InterPro"/>
</dbReference>
<dbReference type="CDD" id="cd18997">
    <property type="entry name" value="LGIC_ECD_nAChR"/>
    <property type="match status" value="1"/>
</dbReference>
<dbReference type="GO" id="GO:0007268">
    <property type="term" value="P:chemical synaptic transmission"/>
    <property type="evidence" value="ECO:0000318"/>
    <property type="project" value="GO_Central"/>
</dbReference>
<proteinExistence type="inferred from homology"/>
<keyword evidence="1 14" id="KW-0813">Transport</keyword>
<evidence type="ECO:0000313" key="18">
    <source>
        <dbReference type="Proteomes" id="UP000007110"/>
    </source>
</evidence>
<dbReference type="PRINTS" id="PR00252">
    <property type="entry name" value="NRIONCHANNEL"/>
</dbReference>
<comment type="subcellular location">
    <subcellularLocation>
        <location evidence="13">Synaptic cell membrane</location>
        <topology evidence="13">Multi-pass membrane protein</topology>
    </subcellularLocation>
</comment>
<evidence type="ECO:0000256" key="3">
    <source>
        <dbReference type="ARBA" id="ARBA00022692"/>
    </source>
</evidence>
<keyword evidence="6 14" id="KW-0406">Ion transport</keyword>
<feature type="transmembrane region" description="Helical" evidence="14">
    <location>
        <begin position="441"/>
        <end position="459"/>
    </location>
</feature>
<evidence type="ECO:0000256" key="2">
    <source>
        <dbReference type="ARBA" id="ARBA00022475"/>
    </source>
</evidence>
<dbReference type="InterPro" id="IPR006201">
    <property type="entry name" value="Neur_channel"/>
</dbReference>
<feature type="transmembrane region" description="Helical" evidence="14">
    <location>
        <begin position="200"/>
        <end position="222"/>
    </location>
</feature>